<dbReference type="InParanoid" id="L5KL97"/>
<dbReference type="Proteomes" id="UP000010552">
    <property type="component" value="Unassembled WGS sequence"/>
</dbReference>
<organism evidence="1 2">
    <name type="scientific">Pteropus alecto</name>
    <name type="common">Black flying fox</name>
    <dbReference type="NCBI Taxonomy" id="9402"/>
    <lineage>
        <taxon>Eukaryota</taxon>
        <taxon>Metazoa</taxon>
        <taxon>Chordata</taxon>
        <taxon>Craniata</taxon>
        <taxon>Vertebrata</taxon>
        <taxon>Euteleostomi</taxon>
        <taxon>Mammalia</taxon>
        <taxon>Eutheria</taxon>
        <taxon>Laurasiatheria</taxon>
        <taxon>Chiroptera</taxon>
        <taxon>Yinpterochiroptera</taxon>
        <taxon>Pteropodoidea</taxon>
        <taxon>Pteropodidae</taxon>
        <taxon>Pteropodinae</taxon>
        <taxon>Pteropus</taxon>
    </lineage>
</organism>
<gene>
    <name evidence="1" type="ORF">PAL_GLEAN10014670</name>
</gene>
<protein>
    <submittedName>
        <fullName evidence="1">Uncharacterized protein</fullName>
    </submittedName>
</protein>
<keyword evidence="2" id="KW-1185">Reference proteome</keyword>
<dbReference type="AlphaFoldDB" id="L5KL97"/>
<evidence type="ECO:0000313" key="2">
    <source>
        <dbReference type="Proteomes" id="UP000010552"/>
    </source>
</evidence>
<dbReference type="EMBL" id="KB030661">
    <property type="protein sequence ID" value="ELK12325.1"/>
    <property type="molecule type" value="Genomic_DNA"/>
</dbReference>
<proteinExistence type="predicted"/>
<sequence>MEDGSGSSVLDTGAKAAASRLGSFLMLVRNPLRASLNELDWILLSTPKNPRLIQMEQGQQAVGRRVGQEVVGESRKKYEELANNFNNDY</sequence>
<accession>L5KL97</accession>
<evidence type="ECO:0000313" key="1">
    <source>
        <dbReference type="EMBL" id="ELK12325.1"/>
    </source>
</evidence>
<name>L5KL97_PTEAL</name>
<reference evidence="2" key="1">
    <citation type="journal article" date="2013" name="Science">
        <title>Comparative analysis of bat genomes provides insight into the evolution of flight and immunity.</title>
        <authorList>
            <person name="Zhang G."/>
            <person name="Cowled C."/>
            <person name="Shi Z."/>
            <person name="Huang Z."/>
            <person name="Bishop-Lilly K.A."/>
            <person name="Fang X."/>
            <person name="Wynne J.W."/>
            <person name="Xiong Z."/>
            <person name="Baker M.L."/>
            <person name="Zhao W."/>
            <person name="Tachedjian M."/>
            <person name="Zhu Y."/>
            <person name="Zhou P."/>
            <person name="Jiang X."/>
            <person name="Ng J."/>
            <person name="Yang L."/>
            <person name="Wu L."/>
            <person name="Xiao J."/>
            <person name="Feng Y."/>
            <person name="Chen Y."/>
            <person name="Sun X."/>
            <person name="Zhang Y."/>
            <person name="Marsh G.A."/>
            <person name="Crameri G."/>
            <person name="Broder C.C."/>
            <person name="Frey K.G."/>
            <person name="Wang L.F."/>
            <person name="Wang J."/>
        </authorList>
    </citation>
    <scope>NUCLEOTIDE SEQUENCE [LARGE SCALE GENOMIC DNA]</scope>
</reference>